<feature type="transmembrane region" description="Helical" evidence="8">
    <location>
        <begin position="111"/>
        <end position="131"/>
    </location>
</feature>
<dbReference type="Proteomes" id="UP000480684">
    <property type="component" value="Unassembled WGS sequence"/>
</dbReference>
<dbReference type="PANTHER" id="PTHR30472:SF70">
    <property type="entry name" value="MOLYBDATE IMPORT SYSTEM PERMEASE PROTEIN MOLB"/>
    <property type="match status" value="1"/>
</dbReference>
<dbReference type="GO" id="GO:0005886">
    <property type="term" value="C:plasma membrane"/>
    <property type="evidence" value="ECO:0007669"/>
    <property type="project" value="UniProtKB-SubCell"/>
</dbReference>
<feature type="transmembrane region" description="Helical" evidence="8">
    <location>
        <begin position="166"/>
        <end position="186"/>
    </location>
</feature>
<feature type="transmembrane region" description="Helical" evidence="8">
    <location>
        <begin position="258"/>
        <end position="285"/>
    </location>
</feature>
<organism evidence="9 10">
    <name type="scientific">Magnetospirillum aberrantis SpK</name>
    <dbReference type="NCBI Taxonomy" id="908842"/>
    <lineage>
        <taxon>Bacteria</taxon>
        <taxon>Pseudomonadati</taxon>
        <taxon>Pseudomonadota</taxon>
        <taxon>Alphaproteobacteria</taxon>
        <taxon>Rhodospirillales</taxon>
        <taxon>Rhodospirillaceae</taxon>
        <taxon>Magnetospirillum</taxon>
    </lineage>
</organism>
<proteinExistence type="inferred from homology"/>
<dbReference type="GO" id="GO:0022857">
    <property type="term" value="F:transmembrane transporter activity"/>
    <property type="evidence" value="ECO:0007669"/>
    <property type="project" value="InterPro"/>
</dbReference>
<evidence type="ECO:0000313" key="10">
    <source>
        <dbReference type="Proteomes" id="UP000480684"/>
    </source>
</evidence>
<dbReference type="GO" id="GO:0033214">
    <property type="term" value="P:siderophore-iron import into cell"/>
    <property type="evidence" value="ECO:0007669"/>
    <property type="project" value="TreeGrafter"/>
</dbReference>
<evidence type="ECO:0000256" key="1">
    <source>
        <dbReference type="ARBA" id="ARBA00004651"/>
    </source>
</evidence>
<evidence type="ECO:0000256" key="3">
    <source>
        <dbReference type="ARBA" id="ARBA00022448"/>
    </source>
</evidence>
<dbReference type="EMBL" id="JAAIYP010000026">
    <property type="protein sequence ID" value="NFV79281.1"/>
    <property type="molecule type" value="Genomic_DNA"/>
</dbReference>
<gene>
    <name evidence="9" type="ORF">G4223_04055</name>
</gene>
<keyword evidence="4" id="KW-1003">Cell membrane</keyword>
<sequence length="353" mass="36463">MSRTAEISLPQTCRRRLATTIAWPLALAVLVTAAMLTALSIGRFPVSWAEILHFLATAAGLSTMEQTRFDALRNILVDIRLPRVLAAALVGMALASSGAAFQAVFRNPLVSPGLLGVLAGSAFGAALAMVLDGSWLLVQTLSFTMGLAAVALGVGIAHIFGSATMVVLVLGGIVSSALFAALLSVVKYVADPLNQLPAIVYWLMGTLAHASLDQLAWTAPPLLVAVTAMSACGRALDALSMGDDEARSLGVPVTALRYGVIAAATLASALTVSIAGTIGWVGLIIPHVARLLLGPGNQLLLPASALLGAGFLIGADCLARTVAEVEIPIGIVTEMVGIPLFLLVLHRSRRGWL</sequence>
<evidence type="ECO:0000256" key="6">
    <source>
        <dbReference type="ARBA" id="ARBA00022989"/>
    </source>
</evidence>
<keyword evidence="10" id="KW-1185">Reference proteome</keyword>
<keyword evidence="6 8" id="KW-1133">Transmembrane helix</keyword>
<dbReference type="Pfam" id="PF01032">
    <property type="entry name" value="FecCD"/>
    <property type="match status" value="1"/>
</dbReference>
<reference evidence="9 10" key="1">
    <citation type="submission" date="2020-02" db="EMBL/GenBank/DDBJ databases">
        <authorList>
            <person name="Dziuba M."/>
            <person name="Kuznetsov B."/>
            <person name="Mardanov A."/>
            <person name="Ravin N."/>
            <person name="Grouzdev D."/>
        </authorList>
    </citation>
    <scope>NUCLEOTIDE SEQUENCE [LARGE SCALE GENOMIC DNA]</scope>
    <source>
        <strain evidence="9 10">SpK</strain>
    </source>
</reference>
<dbReference type="CDD" id="cd06550">
    <property type="entry name" value="TM_ABC_iron-siderophores_like"/>
    <property type="match status" value="1"/>
</dbReference>
<evidence type="ECO:0000256" key="2">
    <source>
        <dbReference type="ARBA" id="ARBA00007935"/>
    </source>
</evidence>
<name>A0A7C9QSW4_9PROT</name>
<dbReference type="PANTHER" id="PTHR30472">
    <property type="entry name" value="FERRIC ENTEROBACTIN TRANSPORT SYSTEM PERMEASE PROTEIN"/>
    <property type="match status" value="1"/>
</dbReference>
<evidence type="ECO:0000256" key="4">
    <source>
        <dbReference type="ARBA" id="ARBA00022475"/>
    </source>
</evidence>
<comment type="subcellular location">
    <subcellularLocation>
        <location evidence="1">Cell membrane</location>
        <topology evidence="1">Multi-pass membrane protein</topology>
    </subcellularLocation>
</comment>
<comment type="caution">
    <text evidence="9">The sequence shown here is derived from an EMBL/GenBank/DDBJ whole genome shotgun (WGS) entry which is preliminary data.</text>
</comment>
<feature type="transmembrane region" description="Helical" evidence="8">
    <location>
        <begin position="327"/>
        <end position="345"/>
    </location>
</feature>
<keyword evidence="3" id="KW-0813">Transport</keyword>
<dbReference type="RefSeq" id="WP_163675369.1">
    <property type="nucleotide sequence ID" value="NZ_JAAIYP010000026.1"/>
</dbReference>
<keyword evidence="5 8" id="KW-0812">Transmembrane</keyword>
<dbReference type="Gene3D" id="1.10.3470.10">
    <property type="entry name" value="ABC transporter involved in vitamin B12 uptake, BtuC"/>
    <property type="match status" value="1"/>
</dbReference>
<comment type="similarity">
    <text evidence="2">Belongs to the binding-protein-dependent transport system permease family. FecCD subfamily.</text>
</comment>
<feature type="transmembrane region" description="Helical" evidence="8">
    <location>
        <begin position="21"/>
        <end position="41"/>
    </location>
</feature>
<protein>
    <submittedName>
        <fullName evidence="9">Iron ABC transporter permease</fullName>
    </submittedName>
</protein>
<dbReference type="AlphaFoldDB" id="A0A7C9QSW4"/>
<feature type="transmembrane region" description="Helical" evidence="8">
    <location>
        <begin position="297"/>
        <end position="315"/>
    </location>
</feature>
<evidence type="ECO:0000256" key="8">
    <source>
        <dbReference type="SAM" id="Phobius"/>
    </source>
</evidence>
<accession>A0A7C9QSW4</accession>
<evidence type="ECO:0000313" key="9">
    <source>
        <dbReference type="EMBL" id="NFV79281.1"/>
    </source>
</evidence>
<evidence type="ECO:0000256" key="5">
    <source>
        <dbReference type="ARBA" id="ARBA00022692"/>
    </source>
</evidence>
<dbReference type="InterPro" id="IPR000522">
    <property type="entry name" value="ABC_transptr_permease_BtuC"/>
</dbReference>
<feature type="transmembrane region" description="Helical" evidence="8">
    <location>
        <begin position="84"/>
        <end position="105"/>
    </location>
</feature>
<dbReference type="InterPro" id="IPR037294">
    <property type="entry name" value="ABC_BtuC-like"/>
</dbReference>
<dbReference type="SUPFAM" id="SSF81345">
    <property type="entry name" value="ABC transporter involved in vitamin B12 uptake, BtuC"/>
    <property type="match status" value="1"/>
</dbReference>
<evidence type="ECO:0000256" key="7">
    <source>
        <dbReference type="ARBA" id="ARBA00023136"/>
    </source>
</evidence>
<keyword evidence="7 8" id="KW-0472">Membrane</keyword>
<feature type="transmembrane region" description="Helical" evidence="8">
    <location>
        <begin position="143"/>
        <end position="160"/>
    </location>
</feature>